<gene>
    <name evidence="2" type="ORF">dnm_091600</name>
</gene>
<dbReference type="InterPro" id="IPR051353">
    <property type="entry name" value="Tobamovirus_resist_UPF0261"/>
</dbReference>
<keyword evidence="3" id="KW-1185">Reference proteome</keyword>
<accession>A0A975BWG4</accession>
<proteinExistence type="predicted"/>
<dbReference type="Gene3D" id="3.40.50.12030">
    <property type="entry name" value="Uncharacterised protein family UPF0261, NC domain"/>
    <property type="match status" value="1"/>
</dbReference>
<evidence type="ECO:0000259" key="1">
    <source>
        <dbReference type="Pfam" id="PF23189"/>
    </source>
</evidence>
<evidence type="ECO:0000313" key="3">
    <source>
        <dbReference type="Proteomes" id="UP000663722"/>
    </source>
</evidence>
<dbReference type="EMBL" id="CP061800">
    <property type="protein sequence ID" value="QTA93065.1"/>
    <property type="molecule type" value="Genomic_DNA"/>
</dbReference>
<evidence type="ECO:0000313" key="2">
    <source>
        <dbReference type="EMBL" id="QTA93065.1"/>
    </source>
</evidence>
<organism evidence="2 3">
    <name type="scientific">Desulfonema magnum</name>
    <dbReference type="NCBI Taxonomy" id="45655"/>
    <lineage>
        <taxon>Bacteria</taxon>
        <taxon>Pseudomonadati</taxon>
        <taxon>Thermodesulfobacteriota</taxon>
        <taxon>Desulfobacteria</taxon>
        <taxon>Desulfobacterales</taxon>
        <taxon>Desulfococcaceae</taxon>
        <taxon>Desulfonema</taxon>
    </lineage>
</organism>
<dbReference type="AlphaFoldDB" id="A0A975BWG4"/>
<dbReference type="Proteomes" id="UP000663722">
    <property type="component" value="Chromosome"/>
</dbReference>
<dbReference type="KEGG" id="dmm:dnm_091600"/>
<sequence length="118" mass="13518">MTPAKSKYKPEYHKRRQYKLDKFRTWVRLSPDELKTVAEAFSKKLNQARGPVKVLIPLQGWSGADCPGNPTYDPEEDQVFTRALRETLNPGIEILEVDANMEDAKFTNAITEASMEIF</sequence>
<dbReference type="PANTHER" id="PTHR31862:SF1">
    <property type="entry name" value="UPF0261 DOMAIN PROTEIN (AFU_ORTHOLOGUE AFUA_1G10120)"/>
    <property type="match status" value="1"/>
</dbReference>
<feature type="domain" description="UPF0261" evidence="1">
    <location>
        <begin position="5"/>
        <end position="117"/>
    </location>
</feature>
<reference evidence="2" key="1">
    <citation type="journal article" date="2021" name="Microb. Physiol.">
        <title>Proteogenomic Insights into the Physiology of Marine, Sulfate-Reducing, Filamentous Desulfonema limicola and Desulfonema magnum.</title>
        <authorList>
            <person name="Schnaars V."/>
            <person name="Wohlbrand L."/>
            <person name="Scheve S."/>
            <person name="Hinrichs C."/>
            <person name="Reinhardt R."/>
            <person name="Rabus R."/>
        </authorList>
    </citation>
    <scope>NUCLEOTIDE SEQUENCE</scope>
    <source>
        <strain evidence="2">4be13</strain>
    </source>
</reference>
<protein>
    <submittedName>
        <fullName evidence="2">UPF0261</fullName>
    </submittedName>
</protein>
<name>A0A975BWG4_9BACT</name>
<dbReference type="InterPro" id="IPR056778">
    <property type="entry name" value="UPF0261_C"/>
</dbReference>
<dbReference type="PANTHER" id="PTHR31862">
    <property type="entry name" value="UPF0261 DOMAIN PROTEIN (AFU_ORTHOLOGUE AFUA_1G10120)"/>
    <property type="match status" value="1"/>
</dbReference>
<dbReference type="Pfam" id="PF23189">
    <property type="entry name" value="UPF0261_C"/>
    <property type="match status" value="1"/>
</dbReference>